<keyword evidence="3" id="KW-1185">Reference proteome</keyword>
<feature type="compositionally biased region" description="Polar residues" evidence="1">
    <location>
        <begin position="159"/>
        <end position="173"/>
    </location>
</feature>
<dbReference type="Gramene" id="TuG1812G0500000814.01.T04">
    <property type="protein sequence ID" value="TuG1812G0500000814.01.T04"/>
    <property type="gene ID" value="TuG1812G0500000814.01"/>
</dbReference>
<dbReference type="EnsemblPlants" id="TuG1812G0500000814.01.T04">
    <property type="protein sequence ID" value="TuG1812G0500000814.01.T04"/>
    <property type="gene ID" value="TuG1812G0500000814.01"/>
</dbReference>
<accession>A0A8R7UEM0</accession>
<reference evidence="2" key="2">
    <citation type="submission" date="2018-03" db="EMBL/GenBank/DDBJ databases">
        <title>The Triticum urartu genome reveals the dynamic nature of wheat genome evolution.</title>
        <authorList>
            <person name="Ling H."/>
            <person name="Ma B."/>
            <person name="Shi X."/>
            <person name="Liu H."/>
            <person name="Dong L."/>
            <person name="Sun H."/>
            <person name="Cao Y."/>
            <person name="Gao Q."/>
            <person name="Zheng S."/>
            <person name="Li Y."/>
            <person name="Yu Y."/>
            <person name="Du H."/>
            <person name="Qi M."/>
            <person name="Li Y."/>
            <person name="Yu H."/>
            <person name="Cui Y."/>
            <person name="Wang N."/>
            <person name="Chen C."/>
            <person name="Wu H."/>
            <person name="Zhao Y."/>
            <person name="Zhang J."/>
            <person name="Li Y."/>
            <person name="Zhou W."/>
            <person name="Zhang B."/>
            <person name="Hu W."/>
            <person name="Eijk M."/>
            <person name="Tang J."/>
            <person name="Witsenboer H."/>
            <person name="Zhao S."/>
            <person name="Li Z."/>
            <person name="Zhang A."/>
            <person name="Wang D."/>
            <person name="Liang C."/>
        </authorList>
    </citation>
    <scope>NUCLEOTIDE SEQUENCE [LARGE SCALE GENOMIC DNA]</scope>
    <source>
        <strain evidence="2">cv. G1812</strain>
    </source>
</reference>
<sequence length="173" mass="18361">MRKDDLKLMHERSIIETCLQVHQMEAESILLTNSRGRQTAANGVAIGIVSPPPSAMSMVSPSPTSHSKHCRSAASVKLTTRMASPSPGHRLLPSPNGSMGMVTASLPKNLSGLNTSGASQTLASRWTVHAFTRIIVPRCTWKPPTVQSSMASCAGMTGPTGQSRSVSLTTHCR</sequence>
<evidence type="ECO:0000313" key="3">
    <source>
        <dbReference type="Proteomes" id="UP000015106"/>
    </source>
</evidence>
<feature type="region of interest" description="Disordered" evidence="1">
    <location>
        <begin position="153"/>
        <end position="173"/>
    </location>
</feature>
<evidence type="ECO:0000256" key="1">
    <source>
        <dbReference type="SAM" id="MobiDB-lite"/>
    </source>
</evidence>
<gene>
    <name evidence="2" type="primary">LOC125507989</name>
</gene>
<reference evidence="3" key="1">
    <citation type="journal article" date="2013" name="Nature">
        <title>Draft genome of the wheat A-genome progenitor Triticum urartu.</title>
        <authorList>
            <person name="Ling H.Q."/>
            <person name="Zhao S."/>
            <person name="Liu D."/>
            <person name="Wang J."/>
            <person name="Sun H."/>
            <person name="Zhang C."/>
            <person name="Fan H."/>
            <person name="Li D."/>
            <person name="Dong L."/>
            <person name="Tao Y."/>
            <person name="Gao C."/>
            <person name="Wu H."/>
            <person name="Li Y."/>
            <person name="Cui Y."/>
            <person name="Guo X."/>
            <person name="Zheng S."/>
            <person name="Wang B."/>
            <person name="Yu K."/>
            <person name="Liang Q."/>
            <person name="Yang W."/>
            <person name="Lou X."/>
            <person name="Chen J."/>
            <person name="Feng M."/>
            <person name="Jian J."/>
            <person name="Zhang X."/>
            <person name="Luo G."/>
            <person name="Jiang Y."/>
            <person name="Liu J."/>
            <person name="Wang Z."/>
            <person name="Sha Y."/>
            <person name="Zhang B."/>
            <person name="Wu H."/>
            <person name="Tang D."/>
            <person name="Shen Q."/>
            <person name="Xue P."/>
            <person name="Zou S."/>
            <person name="Wang X."/>
            <person name="Liu X."/>
            <person name="Wang F."/>
            <person name="Yang Y."/>
            <person name="An X."/>
            <person name="Dong Z."/>
            <person name="Zhang K."/>
            <person name="Zhang X."/>
            <person name="Luo M.C."/>
            <person name="Dvorak J."/>
            <person name="Tong Y."/>
            <person name="Wang J."/>
            <person name="Yang H."/>
            <person name="Li Z."/>
            <person name="Wang D."/>
            <person name="Zhang A."/>
            <person name="Wang J."/>
        </authorList>
    </citation>
    <scope>NUCLEOTIDE SEQUENCE</scope>
    <source>
        <strain evidence="3">cv. G1812</strain>
    </source>
</reference>
<dbReference type="AlphaFoldDB" id="A0A8R7UEM0"/>
<reference evidence="2" key="3">
    <citation type="submission" date="2022-06" db="UniProtKB">
        <authorList>
            <consortium name="EnsemblPlants"/>
        </authorList>
    </citation>
    <scope>IDENTIFICATION</scope>
</reference>
<dbReference type="Gramene" id="TuG1812G0500000814.01.T02">
    <property type="protein sequence ID" value="TuG1812G0500000814.01.T02"/>
    <property type="gene ID" value="TuG1812G0500000814.01"/>
</dbReference>
<name>A0A8R7UEM0_TRIUA</name>
<evidence type="ECO:0000313" key="2">
    <source>
        <dbReference type="EnsemblPlants" id="TuG1812G0500000814.01.T03"/>
    </source>
</evidence>
<dbReference type="EnsemblPlants" id="TuG1812G0500000814.01.T02">
    <property type="protein sequence ID" value="TuG1812G0500000814.01.T02"/>
    <property type="gene ID" value="TuG1812G0500000814.01"/>
</dbReference>
<dbReference type="EnsemblPlants" id="TuG1812G0500000814.01.T03">
    <property type="protein sequence ID" value="TuG1812G0500000814.01.T03"/>
    <property type="gene ID" value="TuG1812G0500000814.01"/>
</dbReference>
<dbReference type="Gramene" id="TuG1812G0500000814.01.T03">
    <property type="protein sequence ID" value="TuG1812G0500000814.01.T03"/>
    <property type="gene ID" value="TuG1812G0500000814.01"/>
</dbReference>
<organism evidence="2 3">
    <name type="scientific">Triticum urartu</name>
    <name type="common">Red wild einkorn</name>
    <name type="synonym">Crithodium urartu</name>
    <dbReference type="NCBI Taxonomy" id="4572"/>
    <lineage>
        <taxon>Eukaryota</taxon>
        <taxon>Viridiplantae</taxon>
        <taxon>Streptophyta</taxon>
        <taxon>Embryophyta</taxon>
        <taxon>Tracheophyta</taxon>
        <taxon>Spermatophyta</taxon>
        <taxon>Magnoliopsida</taxon>
        <taxon>Liliopsida</taxon>
        <taxon>Poales</taxon>
        <taxon>Poaceae</taxon>
        <taxon>BOP clade</taxon>
        <taxon>Pooideae</taxon>
        <taxon>Triticodae</taxon>
        <taxon>Triticeae</taxon>
        <taxon>Triticinae</taxon>
        <taxon>Triticum</taxon>
    </lineage>
</organism>
<proteinExistence type="predicted"/>
<protein>
    <submittedName>
        <fullName evidence="2">Uncharacterized protein</fullName>
    </submittedName>
</protein>
<dbReference type="Proteomes" id="UP000015106">
    <property type="component" value="Chromosome 5"/>
</dbReference>